<name>A0A1V9YPI9_ACHHY</name>
<reference evidence="11 12" key="1">
    <citation type="journal article" date="2014" name="Genome Biol. Evol.">
        <title>The secreted proteins of Achlya hypogyna and Thraustotheca clavata identify the ancestral oomycete secretome and reveal gene acquisitions by horizontal gene transfer.</title>
        <authorList>
            <person name="Misner I."/>
            <person name="Blouin N."/>
            <person name="Leonard G."/>
            <person name="Richards T.A."/>
            <person name="Lane C.E."/>
        </authorList>
    </citation>
    <scope>NUCLEOTIDE SEQUENCE [LARGE SCALE GENOMIC DNA]</scope>
    <source>
        <strain evidence="11 12">ATCC 48635</strain>
    </source>
</reference>
<dbReference type="OrthoDB" id="1689567at2759"/>
<dbReference type="Proteomes" id="UP000243579">
    <property type="component" value="Unassembled WGS sequence"/>
</dbReference>
<dbReference type="GO" id="GO:0005886">
    <property type="term" value="C:plasma membrane"/>
    <property type="evidence" value="ECO:0007669"/>
    <property type="project" value="TreeGrafter"/>
</dbReference>
<evidence type="ECO:0008006" key="13">
    <source>
        <dbReference type="Google" id="ProtNLM"/>
    </source>
</evidence>
<keyword evidence="3" id="KW-0813">Transport</keyword>
<feature type="transmembrane region" description="Helical" evidence="7">
    <location>
        <begin position="502"/>
        <end position="522"/>
    </location>
</feature>
<dbReference type="GO" id="GO:0005227">
    <property type="term" value="F:calcium-activated cation channel activity"/>
    <property type="evidence" value="ECO:0007669"/>
    <property type="project" value="InterPro"/>
</dbReference>
<evidence type="ECO:0000256" key="6">
    <source>
        <dbReference type="ARBA" id="ARBA00023136"/>
    </source>
</evidence>
<gene>
    <name evidence="11" type="ORF">ACHHYP_08508</name>
</gene>
<dbReference type="AlphaFoldDB" id="A0A1V9YPI9"/>
<feature type="transmembrane region" description="Helical" evidence="7">
    <location>
        <begin position="90"/>
        <end position="106"/>
    </location>
</feature>
<keyword evidence="5 7" id="KW-1133">Transmembrane helix</keyword>
<evidence type="ECO:0000256" key="5">
    <source>
        <dbReference type="ARBA" id="ARBA00022989"/>
    </source>
</evidence>
<dbReference type="InterPro" id="IPR032880">
    <property type="entry name" value="CSC1/OSCA1-like_N"/>
</dbReference>
<organism evidence="11 12">
    <name type="scientific">Achlya hypogyna</name>
    <name type="common">Oomycete</name>
    <name type="synonym">Protoachlya hypogyna</name>
    <dbReference type="NCBI Taxonomy" id="1202772"/>
    <lineage>
        <taxon>Eukaryota</taxon>
        <taxon>Sar</taxon>
        <taxon>Stramenopiles</taxon>
        <taxon>Oomycota</taxon>
        <taxon>Saprolegniomycetes</taxon>
        <taxon>Saprolegniales</taxon>
        <taxon>Achlyaceae</taxon>
        <taxon>Achlya</taxon>
    </lineage>
</organism>
<evidence type="ECO:0000256" key="7">
    <source>
        <dbReference type="SAM" id="Phobius"/>
    </source>
</evidence>
<sequence>MSNATTTVVGSTAIVWNGLLIYGPMLLLGFALFECLKGLPLYTCSPKSALPQGRFAWIPFVLRLSDDELMDECGLETLMFLRFLRVGKKLAAMGVFLSIALFPAYYSELQPSANLIDRLTIGGLSNGDERLWATVFAAFGVSITAMYLILVESHVYKERRHEFLSKLDTQQYSVLIDDLPLHLRSHAALHKYLDTIFPGQVEAVYIAVESGELEARVAERDEVRSQLEHAILHERLHHSRPTHYQYDPHATLYHTKVDSIDWYTARLSELNDDIRISIAAIEAQQQNGSVQFNAKQAQLLAAKSAHDAQPVESTPLLPKAAVQKQRQQVAFDLRAVMHDAATHLEHASNVLRSAAFVAFSSLQATNTVQQIVQSGTPTEMKVEEAPPAGDIVWENVGRLNYVERKTAVLLSVAITSLAILFWTVPTTFVVALASLQSLRQVIPNLDSALVQFPFLQPLLQQLSPLLLVVMNGLAPVLFRVLSIGEGHASQNAIEASLFTKYVAYQLVQVFFVSAIAGSISAISNQLAHIAQEPLTLLTLLGSSLPGQSTFFLSYIMVQTGLTLSMQLLRVPSVILGAVYRCFAPQLTPREKDAPWCGLLPMHTSGPFYITTPLAQHFLIFLIVLTFAPLAPLLSFMGGLFFVVSDVVYRRLAWFVFQPSLRSTGVYWPQLYLYLITALGIAQATLVGLLLLKEAPTQVLAALVLPAITALFHGYMQTLYPPVSAFLPIEMCVALDDYRARRGQRPPIDANLYKQPAMLAQTPLTPEV</sequence>
<accession>A0A1V9YPI9</accession>
<evidence type="ECO:0000259" key="9">
    <source>
        <dbReference type="Pfam" id="PF13967"/>
    </source>
</evidence>
<dbReference type="Pfam" id="PF14703">
    <property type="entry name" value="PHM7_cyt"/>
    <property type="match status" value="1"/>
</dbReference>
<evidence type="ECO:0000313" key="11">
    <source>
        <dbReference type="EMBL" id="OQR87590.1"/>
    </source>
</evidence>
<feature type="domain" description="CSC1/OSCA1-like N-terminal transmembrane" evidence="9">
    <location>
        <begin position="48"/>
        <end position="150"/>
    </location>
</feature>
<dbReference type="PANTHER" id="PTHR13018">
    <property type="entry name" value="PROBABLE MEMBRANE PROTEIN DUF221-RELATED"/>
    <property type="match status" value="1"/>
</dbReference>
<proteinExistence type="inferred from homology"/>
<feature type="transmembrane region" description="Helical" evidence="7">
    <location>
        <begin position="408"/>
        <end position="435"/>
    </location>
</feature>
<dbReference type="EMBL" id="JNBR01001431">
    <property type="protein sequence ID" value="OQR87590.1"/>
    <property type="molecule type" value="Genomic_DNA"/>
</dbReference>
<evidence type="ECO:0000256" key="4">
    <source>
        <dbReference type="ARBA" id="ARBA00022692"/>
    </source>
</evidence>
<dbReference type="Pfam" id="PF13967">
    <property type="entry name" value="RSN1_TM"/>
    <property type="match status" value="1"/>
</dbReference>
<comment type="subcellular location">
    <subcellularLocation>
        <location evidence="1">Membrane</location>
        <topology evidence="1">Multi-pass membrane protein</topology>
    </subcellularLocation>
</comment>
<keyword evidence="4 7" id="KW-0812">Transmembrane</keyword>
<comment type="caution">
    <text evidence="11">The sequence shown here is derived from an EMBL/GenBank/DDBJ whole genome shotgun (WGS) entry which is preliminary data.</text>
</comment>
<keyword evidence="12" id="KW-1185">Reference proteome</keyword>
<feature type="transmembrane region" description="Helical" evidence="7">
    <location>
        <begin position="462"/>
        <end position="481"/>
    </location>
</feature>
<evidence type="ECO:0000256" key="3">
    <source>
        <dbReference type="ARBA" id="ARBA00022448"/>
    </source>
</evidence>
<dbReference type="InterPro" id="IPR027815">
    <property type="entry name" value="CSC1/OSCA1-like_cyt"/>
</dbReference>
<feature type="transmembrane region" description="Helical" evidence="7">
    <location>
        <begin position="14"/>
        <end position="33"/>
    </location>
</feature>
<protein>
    <recommendedName>
        <fullName evidence="13">DUF221-domain-containing protein</fullName>
    </recommendedName>
</protein>
<feature type="transmembrane region" description="Helical" evidence="7">
    <location>
        <begin position="670"/>
        <end position="691"/>
    </location>
</feature>
<feature type="transmembrane region" description="Helical" evidence="7">
    <location>
        <begin position="617"/>
        <end position="643"/>
    </location>
</feature>
<dbReference type="InterPro" id="IPR003864">
    <property type="entry name" value="CSC1/OSCA1-like_7TM"/>
</dbReference>
<dbReference type="Pfam" id="PF02714">
    <property type="entry name" value="RSN1_7TM"/>
    <property type="match status" value="1"/>
</dbReference>
<feature type="transmembrane region" description="Helical" evidence="7">
    <location>
        <begin position="698"/>
        <end position="715"/>
    </location>
</feature>
<evidence type="ECO:0000256" key="1">
    <source>
        <dbReference type="ARBA" id="ARBA00004141"/>
    </source>
</evidence>
<comment type="similarity">
    <text evidence="2">Belongs to the CSC1 (TC 1.A.17) family.</text>
</comment>
<evidence type="ECO:0000256" key="2">
    <source>
        <dbReference type="ARBA" id="ARBA00007779"/>
    </source>
</evidence>
<feature type="transmembrane region" description="Helical" evidence="7">
    <location>
        <begin position="131"/>
        <end position="150"/>
    </location>
</feature>
<dbReference type="InterPro" id="IPR045122">
    <property type="entry name" value="Csc1-like"/>
</dbReference>
<dbReference type="PANTHER" id="PTHR13018:SF5">
    <property type="entry name" value="RE44586P"/>
    <property type="match status" value="1"/>
</dbReference>
<evidence type="ECO:0000259" key="8">
    <source>
        <dbReference type="Pfam" id="PF02714"/>
    </source>
</evidence>
<feature type="domain" description="CSC1/OSCA1-like cytosolic" evidence="10">
    <location>
        <begin position="171"/>
        <end position="313"/>
    </location>
</feature>
<feature type="domain" description="CSC1/OSCA1-like 7TM region" evidence="8">
    <location>
        <begin position="410"/>
        <end position="689"/>
    </location>
</feature>
<evidence type="ECO:0000259" key="10">
    <source>
        <dbReference type="Pfam" id="PF14703"/>
    </source>
</evidence>
<evidence type="ECO:0000313" key="12">
    <source>
        <dbReference type="Proteomes" id="UP000243579"/>
    </source>
</evidence>
<feature type="transmembrane region" description="Helical" evidence="7">
    <location>
        <begin position="534"/>
        <end position="557"/>
    </location>
</feature>
<keyword evidence="6 7" id="KW-0472">Membrane</keyword>